<dbReference type="PANTHER" id="PTHR43649">
    <property type="entry name" value="ARABINOSE-BINDING PROTEIN-RELATED"/>
    <property type="match status" value="1"/>
</dbReference>
<evidence type="ECO:0000256" key="2">
    <source>
        <dbReference type="ARBA" id="ARBA00008520"/>
    </source>
</evidence>
<evidence type="ECO:0000313" key="6">
    <source>
        <dbReference type="Proteomes" id="UP001596058"/>
    </source>
</evidence>
<comment type="caution">
    <text evidence="5">The sequence shown here is derived from an EMBL/GenBank/DDBJ whole genome shotgun (WGS) entry which is preliminary data.</text>
</comment>
<evidence type="ECO:0000256" key="3">
    <source>
        <dbReference type="ARBA" id="ARBA00022448"/>
    </source>
</evidence>
<comment type="subcellular location">
    <subcellularLocation>
        <location evidence="1">Cell envelope</location>
    </subcellularLocation>
</comment>
<dbReference type="SUPFAM" id="SSF53850">
    <property type="entry name" value="Periplasmic binding protein-like II"/>
    <property type="match status" value="1"/>
</dbReference>
<dbReference type="RefSeq" id="WP_379514841.1">
    <property type="nucleotide sequence ID" value="NZ_JBHSPA010000020.1"/>
</dbReference>
<comment type="similarity">
    <text evidence="2">Belongs to the bacterial solute-binding protein 1 family.</text>
</comment>
<dbReference type="InterPro" id="IPR006059">
    <property type="entry name" value="SBP"/>
</dbReference>
<reference evidence="6" key="1">
    <citation type="journal article" date="2019" name="Int. J. Syst. Evol. Microbiol.">
        <title>The Global Catalogue of Microorganisms (GCM) 10K type strain sequencing project: providing services to taxonomists for standard genome sequencing and annotation.</title>
        <authorList>
            <consortium name="The Broad Institute Genomics Platform"/>
            <consortium name="The Broad Institute Genome Sequencing Center for Infectious Disease"/>
            <person name="Wu L."/>
            <person name="Ma J."/>
        </authorList>
    </citation>
    <scope>NUCLEOTIDE SEQUENCE [LARGE SCALE GENOMIC DNA]</scope>
    <source>
        <strain evidence="6">CCUG 53903</strain>
    </source>
</reference>
<dbReference type="Proteomes" id="UP001596058">
    <property type="component" value="Unassembled WGS sequence"/>
</dbReference>
<name>A0ABW1CKZ7_9ACTN</name>
<dbReference type="Pfam" id="PF01547">
    <property type="entry name" value="SBP_bac_1"/>
    <property type="match status" value="1"/>
</dbReference>
<keyword evidence="3" id="KW-0813">Transport</keyword>
<organism evidence="5 6">
    <name type="scientific">Nonomuraea insulae</name>
    <dbReference type="NCBI Taxonomy" id="1616787"/>
    <lineage>
        <taxon>Bacteria</taxon>
        <taxon>Bacillati</taxon>
        <taxon>Actinomycetota</taxon>
        <taxon>Actinomycetes</taxon>
        <taxon>Streptosporangiales</taxon>
        <taxon>Streptosporangiaceae</taxon>
        <taxon>Nonomuraea</taxon>
    </lineage>
</organism>
<sequence>MPHLRGMTWNHTRGVDSIEAATAAFVKDRDDLTVEWDARSLQEFEDTPITELAARYDLVAIDHPHVGLAAAAGALLDLHTLLPAEVIDEQRTYSVGPSLRSYELAGALWALPMDAAAQVGAYRSDLLPGEPPRDLDAAISLMGEVSAQVPANPTHLWATFLSLCQHVADDVAPGASGRPAWWPDGGIDPGVVTDALALLRALLAVADPVSLTRDPIQTFEAMADGEPIAYVPFIFGYSNYARAGYRPHLIRFTDSPVRHGTMLGGVGLAISARCAHPAAAAELAGWVVSRQCQTGVFTTSGGQPGHRAAWTDDQLNRLTHGFFADTLTTLDRAFVRGRTPGYPLFQQRAGEALHRLVTSGAGDKEVLSAIGELWSAS</sequence>
<gene>
    <name evidence="5" type="ORF">ACFPZ3_15760</name>
</gene>
<evidence type="ECO:0000256" key="1">
    <source>
        <dbReference type="ARBA" id="ARBA00004196"/>
    </source>
</evidence>
<dbReference type="Gene3D" id="3.40.190.10">
    <property type="entry name" value="Periplasmic binding protein-like II"/>
    <property type="match status" value="1"/>
</dbReference>
<keyword evidence="6" id="KW-1185">Reference proteome</keyword>
<evidence type="ECO:0000256" key="4">
    <source>
        <dbReference type="ARBA" id="ARBA00022729"/>
    </source>
</evidence>
<dbReference type="InterPro" id="IPR050490">
    <property type="entry name" value="Bact_solute-bd_prot1"/>
</dbReference>
<accession>A0ABW1CKZ7</accession>
<dbReference type="EMBL" id="JBHSPA010000020">
    <property type="protein sequence ID" value="MFC5825318.1"/>
    <property type="molecule type" value="Genomic_DNA"/>
</dbReference>
<dbReference type="PANTHER" id="PTHR43649:SF31">
    <property type="entry name" value="SN-GLYCEROL-3-PHOSPHATE-BINDING PERIPLASMIC PROTEIN UGPB"/>
    <property type="match status" value="1"/>
</dbReference>
<protein>
    <submittedName>
        <fullName evidence="5">Extracellular solute-binding protein</fullName>
    </submittedName>
</protein>
<keyword evidence="4" id="KW-0732">Signal</keyword>
<evidence type="ECO:0000313" key="5">
    <source>
        <dbReference type="EMBL" id="MFC5825318.1"/>
    </source>
</evidence>
<proteinExistence type="inferred from homology"/>